<reference evidence="1 2" key="1">
    <citation type="journal article" date="2022" name="Allergy">
        <title>Genome assembly and annotation of Periplaneta americana reveal a comprehensive cockroach allergen profile.</title>
        <authorList>
            <person name="Wang L."/>
            <person name="Xiong Q."/>
            <person name="Saelim N."/>
            <person name="Wang L."/>
            <person name="Nong W."/>
            <person name="Wan A.T."/>
            <person name="Shi M."/>
            <person name="Liu X."/>
            <person name="Cao Q."/>
            <person name="Hui J.H.L."/>
            <person name="Sookrung N."/>
            <person name="Leung T.F."/>
            <person name="Tungtrongchitr A."/>
            <person name="Tsui S.K.W."/>
        </authorList>
    </citation>
    <scope>NUCLEOTIDE SEQUENCE [LARGE SCALE GENOMIC DNA]</scope>
    <source>
        <strain evidence="1">PWHHKU_190912</strain>
    </source>
</reference>
<proteinExistence type="predicted"/>
<dbReference type="Proteomes" id="UP001148838">
    <property type="component" value="Unassembled WGS sequence"/>
</dbReference>
<name>A0ABQ8SSJ3_PERAM</name>
<accession>A0ABQ8SSJ3</accession>
<sequence>MAGLCEGGNEPPGSLKANKLVYTAMKLEFMRELGTIDCAENLQRDGAQIATKVESSDKGHIKTNKKSSKNAITGVRLRTGFGLYTAVRKVTWASNTPLSGDSEPQLSAIKSGEVKGASERTDGFQTIDTQRGERYSEGDHDCWVSHRMQFQLRIWCWSGVQRAFIVETFLKNEESVIATQDSFRHRMSR</sequence>
<evidence type="ECO:0000313" key="1">
    <source>
        <dbReference type="EMBL" id="KAJ4436731.1"/>
    </source>
</evidence>
<comment type="caution">
    <text evidence="1">The sequence shown here is derived from an EMBL/GenBank/DDBJ whole genome shotgun (WGS) entry which is preliminary data.</text>
</comment>
<organism evidence="1 2">
    <name type="scientific">Periplaneta americana</name>
    <name type="common">American cockroach</name>
    <name type="synonym">Blatta americana</name>
    <dbReference type="NCBI Taxonomy" id="6978"/>
    <lineage>
        <taxon>Eukaryota</taxon>
        <taxon>Metazoa</taxon>
        <taxon>Ecdysozoa</taxon>
        <taxon>Arthropoda</taxon>
        <taxon>Hexapoda</taxon>
        <taxon>Insecta</taxon>
        <taxon>Pterygota</taxon>
        <taxon>Neoptera</taxon>
        <taxon>Polyneoptera</taxon>
        <taxon>Dictyoptera</taxon>
        <taxon>Blattodea</taxon>
        <taxon>Blattoidea</taxon>
        <taxon>Blattidae</taxon>
        <taxon>Blattinae</taxon>
        <taxon>Periplaneta</taxon>
    </lineage>
</organism>
<dbReference type="EMBL" id="JAJSOF020000021">
    <property type="protein sequence ID" value="KAJ4436731.1"/>
    <property type="molecule type" value="Genomic_DNA"/>
</dbReference>
<gene>
    <name evidence="1" type="ORF">ANN_16863</name>
</gene>
<evidence type="ECO:0000313" key="2">
    <source>
        <dbReference type="Proteomes" id="UP001148838"/>
    </source>
</evidence>
<protein>
    <submittedName>
        <fullName evidence="1">Uncharacterized protein</fullName>
    </submittedName>
</protein>
<keyword evidence="2" id="KW-1185">Reference proteome</keyword>